<proteinExistence type="predicted"/>
<protein>
    <submittedName>
        <fullName evidence="2">Uncharacterized protein</fullName>
    </submittedName>
</protein>
<dbReference type="EMBL" id="CP007536">
    <property type="protein sequence ID" value="AIC16221.1"/>
    <property type="molecule type" value="Genomic_DNA"/>
</dbReference>
<sequence length="59" mass="6950">MPRIEYDELKSLMQSSNHEINSLAEIVDNIKDRLEALERKQNEILDEMHKIKSSANRPK</sequence>
<gene>
    <name evidence="2" type="ORF">NVIE_019600</name>
</gene>
<dbReference type="KEGG" id="nvn:NVIE_019600"/>
<dbReference type="AlphaFoldDB" id="A0A060HRR3"/>
<evidence type="ECO:0000313" key="2">
    <source>
        <dbReference type="EMBL" id="AIC16221.1"/>
    </source>
</evidence>
<evidence type="ECO:0000256" key="1">
    <source>
        <dbReference type="SAM" id="Coils"/>
    </source>
</evidence>
<dbReference type="GeneID" id="74947204"/>
<evidence type="ECO:0000313" key="3">
    <source>
        <dbReference type="Proteomes" id="UP000027093"/>
    </source>
</evidence>
<dbReference type="Proteomes" id="UP000027093">
    <property type="component" value="Chromosome"/>
</dbReference>
<keyword evidence="1" id="KW-0175">Coiled coil</keyword>
<dbReference type="RefSeq" id="WP_075055035.1">
    <property type="nucleotide sequence ID" value="NZ_CP007536.1"/>
</dbReference>
<keyword evidence="3" id="KW-1185">Reference proteome</keyword>
<feature type="coiled-coil region" evidence="1">
    <location>
        <begin position="20"/>
        <end position="54"/>
    </location>
</feature>
<accession>A0A060HRR3</accession>
<dbReference type="HOGENOM" id="CLU_210073_0_0_2"/>
<name>A0A060HRR3_9ARCH</name>
<organism evidence="2 3">
    <name type="scientific">Nitrososphaera viennensis EN76</name>
    <dbReference type="NCBI Taxonomy" id="926571"/>
    <lineage>
        <taxon>Archaea</taxon>
        <taxon>Nitrososphaerota</taxon>
        <taxon>Nitrososphaeria</taxon>
        <taxon>Nitrososphaerales</taxon>
        <taxon>Nitrososphaeraceae</taxon>
        <taxon>Nitrososphaera</taxon>
    </lineage>
</organism>
<reference evidence="2 3" key="1">
    <citation type="journal article" date="2014" name="Int. J. Syst. Evol. Microbiol.">
        <title>Nitrososphaera viennensis gen. nov., sp. nov., an aerobic and mesophilic, ammonia-oxidizing archaeon from soil and a member of the archaeal phylum Thaumarchaeota.</title>
        <authorList>
            <person name="Stieglmeier M."/>
            <person name="Klingl A."/>
            <person name="Alves R.J."/>
            <person name="Rittmann S.K."/>
            <person name="Melcher M."/>
            <person name="Leisch N."/>
            <person name="Schleper C."/>
        </authorList>
    </citation>
    <scope>NUCLEOTIDE SEQUENCE [LARGE SCALE GENOMIC DNA]</scope>
    <source>
        <strain evidence="2">EN76</strain>
    </source>
</reference>